<dbReference type="EMBL" id="AY936210">
    <property type="protein sequence ID" value="AAX28931.1"/>
    <property type="molecule type" value="mRNA"/>
</dbReference>
<protein>
    <submittedName>
        <fullName evidence="1">Pro-histogranin</fullName>
    </submittedName>
</protein>
<evidence type="ECO:0000313" key="1">
    <source>
        <dbReference type="EMBL" id="AAX28931.1"/>
    </source>
</evidence>
<dbReference type="Gene3D" id="1.10.20.10">
    <property type="entry name" value="Histone, subunit A"/>
    <property type="match status" value="1"/>
</dbReference>
<proteinExistence type="evidence at transcript level"/>
<reference evidence="1" key="2">
    <citation type="journal article" date="2006" name="FEBS J.">
        <title>Characterization, localization and possible anti-inflammatory function of rat histone H4 mRNA variants.</title>
        <authorList>
            <person name="Poirier R."/>
            <person name="Lemaire I."/>
            <person name="Lemaire S."/>
        </authorList>
    </citation>
    <scope>NUCLEOTIDE SEQUENCE</scope>
    <source>
        <strain evidence="1">Sprague-Dawley</strain>
        <tissue evidence="1">Spleen</tissue>
    </source>
</reference>
<reference evidence="1" key="1">
    <citation type="submission" date="2005-02" db="EMBL/GenBank/DDBJ databases">
        <title>Characterization of two histone H4-related polyadenylated mRNAs in a rat spleen cDNA library.</title>
        <authorList>
            <person name="Poirier R.C."/>
            <person name="Lemaire S."/>
        </authorList>
    </citation>
    <scope>NUCLEOTIDE SEQUENCE</scope>
    <source>
        <strain evidence="1">Sprague-Dawley</strain>
        <tissue evidence="1">Spleen</tissue>
    </source>
</reference>
<dbReference type="PhylomeDB" id="Q5BM22"/>
<dbReference type="InterPro" id="IPR009072">
    <property type="entry name" value="Histone-fold"/>
</dbReference>
<dbReference type="GO" id="GO:0046982">
    <property type="term" value="F:protein heterodimerization activity"/>
    <property type="evidence" value="ECO:0007669"/>
    <property type="project" value="InterPro"/>
</dbReference>
<dbReference type="AlphaFoldDB" id="Q5BM22"/>
<name>Q5BM22_RAT</name>
<organism evidence="1">
    <name type="scientific">Rattus norvegicus</name>
    <name type="common">Rat</name>
    <dbReference type="NCBI Taxonomy" id="10116"/>
    <lineage>
        <taxon>Eukaryota</taxon>
        <taxon>Metazoa</taxon>
        <taxon>Chordata</taxon>
        <taxon>Craniata</taxon>
        <taxon>Vertebrata</taxon>
        <taxon>Euteleostomi</taxon>
        <taxon>Mammalia</taxon>
        <taxon>Eutheria</taxon>
        <taxon>Euarchontoglires</taxon>
        <taxon>Glires</taxon>
        <taxon>Rodentia</taxon>
        <taxon>Myomorpha</taxon>
        <taxon>Muroidea</taxon>
        <taxon>Muridae</taxon>
        <taxon>Murinae</taxon>
        <taxon>Rattus</taxon>
    </lineage>
</organism>
<sequence>MDVVYTLKRQGRTLYGFGG</sequence>
<accession>Q5BM22</accession>